<evidence type="ECO:0000313" key="2">
    <source>
        <dbReference type="EMBL" id="MDG3005534.1"/>
    </source>
</evidence>
<evidence type="ECO:0000256" key="1">
    <source>
        <dbReference type="SAM" id="MobiDB-lite"/>
    </source>
</evidence>
<feature type="compositionally biased region" description="Basic and acidic residues" evidence="1">
    <location>
        <begin position="89"/>
        <end position="114"/>
    </location>
</feature>
<feature type="compositionally biased region" description="Low complexity" evidence="1">
    <location>
        <begin position="249"/>
        <end position="286"/>
    </location>
</feature>
<gene>
    <name evidence="2" type="ORF">PZE19_17240</name>
</gene>
<feature type="compositionally biased region" description="Basic and acidic residues" evidence="1">
    <location>
        <begin position="123"/>
        <end position="135"/>
    </location>
</feature>
<feature type="compositionally biased region" description="Basic and acidic residues" evidence="1">
    <location>
        <begin position="237"/>
        <end position="248"/>
    </location>
</feature>
<reference evidence="2 3" key="1">
    <citation type="submission" date="2023-03" db="EMBL/GenBank/DDBJ databases">
        <title>Paludisphaera mucosa sp. nov. a novel planctomycete from northern fen.</title>
        <authorList>
            <person name="Ivanova A."/>
        </authorList>
    </citation>
    <scope>NUCLEOTIDE SEQUENCE [LARGE SCALE GENOMIC DNA]</scope>
    <source>
        <strain evidence="2 3">Pla2</strain>
    </source>
</reference>
<feature type="compositionally biased region" description="Basic and acidic residues" evidence="1">
    <location>
        <begin position="208"/>
        <end position="230"/>
    </location>
</feature>
<dbReference type="EMBL" id="JARRAG010000002">
    <property type="protein sequence ID" value="MDG3005534.1"/>
    <property type="molecule type" value="Genomic_DNA"/>
</dbReference>
<feature type="region of interest" description="Disordered" evidence="1">
    <location>
        <begin position="34"/>
        <end position="329"/>
    </location>
</feature>
<dbReference type="Proteomes" id="UP001216907">
    <property type="component" value="Unassembled WGS sequence"/>
</dbReference>
<proteinExistence type="predicted"/>
<comment type="caution">
    <text evidence="2">The sequence shown here is derived from an EMBL/GenBank/DDBJ whole genome shotgun (WGS) entry which is preliminary data.</text>
</comment>
<name>A0ABT6FDA5_9BACT</name>
<evidence type="ECO:0000313" key="3">
    <source>
        <dbReference type="Proteomes" id="UP001216907"/>
    </source>
</evidence>
<dbReference type="RefSeq" id="WP_277861866.1">
    <property type="nucleotide sequence ID" value="NZ_JARRAG010000002.1"/>
</dbReference>
<sequence>MHENLIRTTSPAARVGGMTRLGLALLAAYAFLGPDPARAQDPSADAALDALIKEIDEDKKPAAKPEEPKKPDAPAAKGDENPKPQAPADDAKPDDKSRPKPRPDELSGKDKDLDALLESLGQTKDEPTAKDERKPPGGPGDEDKDQGSGQGDKDQEKKDPSQGGDRRPRLTDKDKAIDEELEELSGRRRKRNQREEGQGEGSGPMGEIIKEMRDVEKRLGEPDTGDETRGRQQQLVKRLETLIERIRQESQQQSKMTQRQTQQPGGKPGDQPGDQDGNNPGGAPNQRPRKPTDQRSLAGGKDAWGHLPPELRQEMENVSKEDSLPNSQELIRRYYLSVSRGKLNRGE</sequence>
<organism evidence="2 3">
    <name type="scientific">Paludisphaera mucosa</name>
    <dbReference type="NCBI Taxonomy" id="3030827"/>
    <lineage>
        <taxon>Bacteria</taxon>
        <taxon>Pseudomonadati</taxon>
        <taxon>Planctomycetota</taxon>
        <taxon>Planctomycetia</taxon>
        <taxon>Isosphaerales</taxon>
        <taxon>Isosphaeraceae</taxon>
        <taxon>Paludisphaera</taxon>
    </lineage>
</organism>
<feature type="compositionally biased region" description="Basic and acidic residues" evidence="1">
    <location>
        <begin position="309"/>
        <end position="323"/>
    </location>
</feature>
<protein>
    <submittedName>
        <fullName evidence="2">Uncharacterized protein</fullName>
    </submittedName>
</protein>
<keyword evidence="3" id="KW-1185">Reference proteome</keyword>
<accession>A0ABT6FDA5</accession>
<feature type="compositionally biased region" description="Basic and acidic residues" evidence="1">
    <location>
        <begin position="51"/>
        <end position="82"/>
    </location>
</feature>
<feature type="compositionally biased region" description="Basic and acidic residues" evidence="1">
    <location>
        <begin position="151"/>
        <end position="178"/>
    </location>
</feature>